<dbReference type="EMBL" id="JBHTLP010000011">
    <property type="protein sequence ID" value="MFD1142881.1"/>
    <property type="molecule type" value="Genomic_DNA"/>
</dbReference>
<evidence type="ECO:0000313" key="2">
    <source>
        <dbReference type="EMBL" id="MFD1142881.1"/>
    </source>
</evidence>
<gene>
    <name evidence="2" type="ORF">ACFQ4C_17275</name>
</gene>
<name>A0ABW3QEC1_9BACT</name>
<protein>
    <submittedName>
        <fullName evidence="2">Uncharacterized protein</fullName>
    </submittedName>
</protein>
<dbReference type="RefSeq" id="WP_265990680.1">
    <property type="nucleotide sequence ID" value="NZ_CP110973.1"/>
</dbReference>
<reference evidence="3" key="1">
    <citation type="journal article" date="2019" name="Int. J. Syst. Evol. Microbiol.">
        <title>The Global Catalogue of Microorganisms (GCM) 10K type strain sequencing project: providing services to taxonomists for standard genome sequencing and annotation.</title>
        <authorList>
            <consortium name="The Broad Institute Genomics Platform"/>
            <consortium name="The Broad Institute Genome Sequencing Center for Infectious Disease"/>
            <person name="Wu L."/>
            <person name="Ma J."/>
        </authorList>
    </citation>
    <scope>NUCLEOTIDE SEQUENCE [LARGE SCALE GENOMIC DNA]</scope>
    <source>
        <strain evidence="3">CCUG 55608</strain>
    </source>
</reference>
<sequence>MTQNLNTKNKSSKTPFFASLLSFIDRHDGVFESLSRQATPFGGNWLPENRRALNAQATQEQLTTLQQQVDGLTKEITRLRAQNNALAAQSENRKTEIGINRFRALRANS</sequence>
<feature type="coiled-coil region" evidence="1">
    <location>
        <begin position="55"/>
        <end position="89"/>
    </location>
</feature>
<accession>A0ABW3QEC1</accession>
<evidence type="ECO:0000313" key="3">
    <source>
        <dbReference type="Proteomes" id="UP001597116"/>
    </source>
</evidence>
<comment type="caution">
    <text evidence="2">The sequence shown here is derived from an EMBL/GenBank/DDBJ whole genome shotgun (WGS) entry which is preliminary data.</text>
</comment>
<keyword evidence="3" id="KW-1185">Reference proteome</keyword>
<evidence type="ECO:0000256" key="1">
    <source>
        <dbReference type="SAM" id="Coils"/>
    </source>
</evidence>
<organism evidence="2 3">
    <name type="scientific">Larkinella insperata</name>
    <dbReference type="NCBI Taxonomy" id="332158"/>
    <lineage>
        <taxon>Bacteria</taxon>
        <taxon>Pseudomonadati</taxon>
        <taxon>Bacteroidota</taxon>
        <taxon>Cytophagia</taxon>
        <taxon>Cytophagales</taxon>
        <taxon>Spirosomataceae</taxon>
        <taxon>Larkinella</taxon>
    </lineage>
</organism>
<keyword evidence="1" id="KW-0175">Coiled coil</keyword>
<dbReference type="Proteomes" id="UP001597116">
    <property type="component" value="Unassembled WGS sequence"/>
</dbReference>
<proteinExistence type="predicted"/>